<keyword evidence="3" id="KW-1185">Reference proteome</keyword>
<evidence type="ECO:0000313" key="2">
    <source>
        <dbReference type="EMBL" id="PRZ01086.1"/>
    </source>
</evidence>
<dbReference type="InterPro" id="IPR036866">
    <property type="entry name" value="RibonucZ/Hydroxyglut_hydro"/>
</dbReference>
<dbReference type="RefSeq" id="WP_106226051.1">
    <property type="nucleotide sequence ID" value="NZ_PVTV01000002.1"/>
</dbReference>
<feature type="domain" description="Metallo-beta-lactamase" evidence="1">
    <location>
        <begin position="31"/>
        <end position="99"/>
    </location>
</feature>
<dbReference type="Gene3D" id="3.60.15.10">
    <property type="entry name" value="Ribonuclease Z/Hydroxyacylglutathione hydrolase-like"/>
    <property type="match status" value="1"/>
</dbReference>
<dbReference type="InterPro" id="IPR052159">
    <property type="entry name" value="Competence_DNA_uptake"/>
</dbReference>
<dbReference type="PANTHER" id="PTHR30619:SF1">
    <property type="entry name" value="RECOMBINATION PROTEIN 2"/>
    <property type="match status" value="1"/>
</dbReference>
<organism evidence="2 3">
    <name type="scientific">Jezberella montanilacus</name>
    <dbReference type="NCBI Taxonomy" id="323426"/>
    <lineage>
        <taxon>Bacteria</taxon>
        <taxon>Pseudomonadati</taxon>
        <taxon>Pseudomonadota</taxon>
        <taxon>Betaproteobacteria</taxon>
        <taxon>Burkholderiales</taxon>
        <taxon>Alcaligenaceae</taxon>
        <taxon>Jezberella</taxon>
    </lineage>
</organism>
<gene>
    <name evidence="2" type="ORF">BCM14_0106</name>
</gene>
<accession>A0A2T0XQ86</accession>
<dbReference type="Proteomes" id="UP000238308">
    <property type="component" value="Unassembled WGS sequence"/>
</dbReference>
<evidence type="ECO:0000313" key="3">
    <source>
        <dbReference type="Proteomes" id="UP000238308"/>
    </source>
</evidence>
<dbReference type="EMBL" id="PVTV01000002">
    <property type="protein sequence ID" value="PRZ01086.1"/>
    <property type="molecule type" value="Genomic_DNA"/>
</dbReference>
<evidence type="ECO:0000259" key="1">
    <source>
        <dbReference type="Pfam" id="PF00753"/>
    </source>
</evidence>
<dbReference type="SUPFAM" id="SSF56281">
    <property type="entry name" value="Metallo-hydrolase/oxidoreductase"/>
    <property type="match status" value="2"/>
</dbReference>
<dbReference type="InterPro" id="IPR001279">
    <property type="entry name" value="Metallo-B-lactamas"/>
</dbReference>
<reference evidence="2 3" key="1">
    <citation type="submission" date="2018-03" db="EMBL/GenBank/DDBJ databases">
        <title>Genomic Encyclopedia of Type Strains, Phase III (KMG-III): the genomes of soil and plant-associated and newly described type strains.</title>
        <authorList>
            <person name="Whitman W."/>
        </authorList>
    </citation>
    <scope>NUCLEOTIDE SEQUENCE [LARGE SCALE GENOMIC DNA]</scope>
    <source>
        <strain evidence="2 3">MWH-P2sevCIIIb</strain>
    </source>
</reference>
<dbReference type="Pfam" id="PF00753">
    <property type="entry name" value="Lactamase_B"/>
    <property type="match status" value="1"/>
</dbReference>
<proteinExistence type="predicted"/>
<sequence>MNFIHRRQQWSVGHGFFHTATIDIERYLYRYIYDCGAQQGRVIEREIDRYEKNVDLEGSGKEIDMLVISHFHADHIKGIPELLKRFKIKHLVIPYLSEEAKSLVLAYLAAIGVEEWIVFSSLILTPEVWLTDLGSDAQLVQISAENGNSSDEASIPRAGNGLSIGIGISNQSTPSAIFLDGVPIWRFKFHVEDNSQYVAAIVKEIATELALNEAQLKACLRDNKWINANWETLKKCFTSIGTAKQNATNLSMFSGPIKDIYVARATFQPNERNLGCRCCMRDGIGWLGTGDANLKTSKAYTAFESSFNNYLSQIDTVTIPHHGSKHDYNAKIGDLCIRYVITSNHLIDPKDKHPASEVLVNLRSKGAAIDIVTDDPSTTQFDSFFGFLNCKNYVTVR</sequence>
<dbReference type="PANTHER" id="PTHR30619">
    <property type="entry name" value="DNA INTERNALIZATION/COMPETENCE PROTEIN COMEC/REC2"/>
    <property type="match status" value="1"/>
</dbReference>
<protein>
    <submittedName>
        <fullName evidence="2">Metallo-beta-lactamase superfamily protein</fullName>
    </submittedName>
</protein>
<comment type="caution">
    <text evidence="2">The sequence shown here is derived from an EMBL/GenBank/DDBJ whole genome shotgun (WGS) entry which is preliminary data.</text>
</comment>
<dbReference type="AlphaFoldDB" id="A0A2T0XQ86"/>
<name>A0A2T0XQ86_9BURK</name>